<proteinExistence type="predicted"/>
<protein>
    <submittedName>
        <fullName evidence="2">Uncharacterized protein</fullName>
    </submittedName>
</protein>
<feature type="compositionally biased region" description="Low complexity" evidence="1">
    <location>
        <begin position="632"/>
        <end position="643"/>
    </location>
</feature>
<feature type="compositionally biased region" description="Acidic residues" evidence="1">
    <location>
        <begin position="503"/>
        <end position="513"/>
    </location>
</feature>
<keyword evidence="3" id="KW-1185">Reference proteome</keyword>
<organism evidence="2 3">
    <name type="scientific">Chara braunii</name>
    <name type="common">Braun's stonewort</name>
    <dbReference type="NCBI Taxonomy" id="69332"/>
    <lineage>
        <taxon>Eukaryota</taxon>
        <taxon>Viridiplantae</taxon>
        <taxon>Streptophyta</taxon>
        <taxon>Charophyceae</taxon>
        <taxon>Charales</taxon>
        <taxon>Characeae</taxon>
        <taxon>Chara</taxon>
    </lineage>
</organism>
<comment type="caution">
    <text evidence="2">The sequence shown here is derived from an EMBL/GenBank/DDBJ whole genome shotgun (WGS) entry which is preliminary data.</text>
</comment>
<evidence type="ECO:0000313" key="3">
    <source>
        <dbReference type="Proteomes" id="UP000265515"/>
    </source>
</evidence>
<feature type="compositionally biased region" description="Basic and acidic residues" evidence="1">
    <location>
        <begin position="458"/>
        <end position="471"/>
    </location>
</feature>
<reference evidence="2 3" key="1">
    <citation type="journal article" date="2018" name="Cell">
        <title>The Chara Genome: Secondary Complexity and Implications for Plant Terrestrialization.</title>
        <authorList>
            <person name="Nishiyama T."/>
            <person name="Sakayama H."/>
            <person name="Vries J.D."/>
            <person name="Buschmann H."/>
            <person name="Saint-Marcoux D."/>
            <person name="Ullrich K.K."/>
            <person name="Haas F.B."/>
            <person name="Vanderstraeten L."/>
            <person name="Becker D."/>
            <person name="Lang D."/>
            <person name="Vosolsobe S."/>
            <person name="Rombauts S."/>
            <person name="Wilhelmsson P.K.I."/>
            <person name="Janitza P."/>
            <person name="Kern R."/>
            <person name="Heyl A."/>
            <person name="Rumpler F."/>
            <person name="Villalobos L.I.A.C."/>
            <person name="Clay J.M."/>
            <person name="Skokan R."/>
            <person name="Toyoda A."/>
            <person name="Suzuki Y."/>
            <person name="Kagoshima H."/>
            <person name="Schijlen E."/>
            <person name="Tajeshwar N."/>
            <person name="Catarino B."/>
            <person name="Hetherington A.J."/>
            <person name="Saltykova A."/>
            <person name="Bonnot C."/>
            <person name="Breuninger H."/>
            <person name="Symeonidi A."/>
            <person name="Radhakrishnan G.V."/>
            <person name="Van Nieuwerburgh F."/>
            <person name="Deforce D."/>
            <person name="Chang C."/>
            <person name="Karol K.G."/>
            <person name="Hedrich R."/>
            <person name="Ulvskov P."/>
            <person name="Glockner G."/>
            <person name="Delwiche C.F."/>
            <person name="Petrasek J."/>
            <person name="Van de Peer Y."/>
            <person name="Friml J."/>
            <person name="Beilby M."/>
            <person name="Dolan L."/>
            <person name="Kohara Y."/>
            <person name="Sugano S."/>
            <person name="Fujiyama A."/>
            <person name="Delaux P.-M."/>
            <person name="Quint M."/>
            <person name="TheiBen G."/>
            <person name="Hagemann M."/>
            <person name="Harholt J."/>
            <person name="Dunand C."/>
            <person name="Zachgo S."/>
            <person name="Langdale J."/>
            <person name="Maumus F."/>
            <person name="Straeten D.V.D."/>
            <person name="Gould S.B."/>
            <person name="Rensing S.A."/>
        </authorList>
    </citation>
    <scope>NUCLEOTIDE SEQUENCE [LARGE SCALE GENOMIC DNA]</scope>
    <source>
        <strain evidence="2 3">S276</strain>
    </source>
</reference>
<sequence>MSQRRATSVRLMTLWMTLGPLSLRNHDSYFLRLEDLTLLSRPEEWKSCMSWRRATSVRLMTLWMTLGHLSLRSHDSYFLRLEDLTLLSPPEEWKSCMSRRRATSVRLMMLWMTLGPLSLRSHDSYFLRLDDLTRCYGFIRQWMKRGAAISYLHGSGSHAHAPATSQELTARREASERWSRGRGGGMTSICSRTCFGCCCFTPSRDWRNFKFCRFQDGGANAATYAPMAAAAANGTFSRRFFSTRRHHHVFQANGVPFAGCRLLPSPASFARGVNNKSLRPSRVDDDNTCTKCLVPLRATKRKNAENGECIWPGSAALYVRHTCIWRAVDRGHKLPVAAAAAAASGALVARRDPGDDDKVCFAAVLSSSPWTTPPLRRSAREAGALEKTRSPRSQPWRKSSRLSPLPYSRAESTPHSWLVDGRSNSEPEKVCGHRRGHTKSRSAPLDLVLLRSWPSSGRAERSDGRGRDPGGRRRRWTSRSRGAAAWESGETAGNMSDPGNTPEEMEQEEEEEGKEAGEVGKIVNILASIADSLAEVKETMRSMSSSLKVIADAAAVLSASSSTDSVDVNTDPMATDPRIVGVELRSDDLRGNMDDVSGQWRATAPYDGYLQGEDILSGEIYGSGGFPSSPFSSSSSYSSSASSQGIMRNGEEGSDQANSGPEEAQLSDRDGMDRNRCSSEFEQSDAKAIEQSAIASQLALRLQQAFFQARIEGLGKPFQAWWPQLGRELFRSDARNRCDSKPSLNPKPSRNPASGT</sequence>
<feature type="region of interest" description="Disordered" evidence="1">
    <location>
        <begin position="733"/>
        <end position="756"/>
    </location>
</feature>
<evidence type="ECO:0000313" key="2">
    <source>
        <dbReference type="EMBL" id="GBG68567.1"/>
    </source>
</evidence>
<name>A0A388KEY6_CHABU</name>
<dbReference type="Gramene" id="GBG68567">
    <property type="protein sequence ID" value="GBG68567"/>
    <property type="gene ID" value="CBR_g3112"/>
</dbReference>
<feature type="region of interest" description="Disordered" evidence="1">
    <location>
        <begin position="160"/>
        <end position="184"/>
    </location>
</feature>
<feature type="compositionally biased region" description="Basic and acidic residues" evidence="1">
    <location>
        <begin position="378"/>
        <end position="389"/>
    </location>
</feature>
<feature type="compositionally biased region" description="Basic and acidic residues" evidence="1">
    <location>
        <begin position="169"/>
        <end position="179"/>
    </location>
</feature>
<gene>
    <name evidence="2" type="ORF">CBR_g3112</name>
</gene>
<feature type="region of interest" description="Disordered" evidence="1">
    <location>
        <begin position="632"/>
        <end position="681"/>
    </location>
</feature>
<feature type="compositionally biased region" description="Basic and acidic residues" evidence="1">
    <location>
        <begin position="666"/>
        <end position="681"/>
    </location>
</feature>
<feature type="compositionally biased region" description="Polar residues" evidence="1">
    <location>
        <begin position="742"/>
        <end position="756"/>
    </location>
</feature>
<dbReference type="Proteomes" id="UP000265515">
    <property type="component" value="Unassembled WGS sequence"/>
</dbReference>
<evidence type="ECO:0000256" key="1">
    <source>
        <dbReference type="SAM" id="MobiDB-lite"/>
    </source>
</evidence>
<dbReference type="EMBL" id="BFEA01000102">
    <property type="protein sequence ID" value="GBG68567.1"/>
    <property type="molecule type" value="Genomic_DNA"/>
</dbReference>
<feature type="region of interest" description="Disordered" evidence="1">
    <location>
        <begin position="372"/>
        <end position="516"/>
    </location>
</feature>
<accession>A0A388KEY6</accession>
<dbReference type="AlphaFoldDB" id="A0A388KEY6"/>